<name>A0AB33BZJ6_MICA7</name>
<dbReference type="EMBL" id="CP020771">
    <property type="protein sequence ID" value="ARI82750.1"/>
    <property type="molecule type" value="Genomic_DNA"/>
</dbReference>
<dbReference type="Proteomes" id="UP000192439">
    <property type="component" value="Chromosome"/>
</dbReference>
<accession>A0AB33BZJ6</accession>
<evidence type="ECO:0000313" key="2">
    <source>
        <dbReference type="Proteomes" id="UP000192439"/>
    </source>
</evidence>
<reference evidence="1 2" key="1">
    <citation type="journal article" date="2018" name="Harmful Algae">
        <title>The highly heterogeneous methylated genomes and diverse restriction-modification systems of bloom-forming Microcystis.</title>
        <authorList>
            <person name="Zhao L."/>
            <person name="Song Y."/>
            <person name="Li L."/>
            <person name="Gan N."/>
            <person name="Brand J.J."/>
            <person name="Song L."/>
        </authorList>
    </citation>
    <scope>NUCLEOTIDE SEQUENCE [LARGE SCALE GENOMIC DNA]</scope>
    <source>
        <strain evidence="1 2">PCC 7806SL</strain>
    </source>
</reference>
<dbReference type="AlphaFoldDB" id="A0AB33BZJ6"/>
<protein>
    <submittedName>
        <fullName evidence="1">Uncharacterized protein</fullName>
    </submittedName>
</protein>
<keyword evidence="2" id="KW-1185">Reference proteome</keyword>
<evidence type="ECO:0000313" key="1">
    <source>
        <dbReference type="EMBL" id="ARI82750.1"/>
    </source>
</evidence>
<gene>
    <name evidence="1" type="ORF">BH695_3471</name>
</gene>
<organism evidence="1 2">
    <name type="scientific">Microcystis aeruginosa PCC 7806SL</name>
    <dbReference type="NCBI Taxonomy" id="1903187"/>
    <lineage>
        <taxon>Bacteria</taxon>
        <taxon>Bacillati</taxon>
        <taxon>Cyanobacteriota</taxon>
        <taxon>Cyanophyceae</taxon>
        <taxon>Oscillatoriophycideae</taxon>
        <taxon>Chroococcales</taxon>
        <taxon>Microcystaceae</taxon>
        <taxon>Microcystis</taxon>
    </lineage>
</organism>
<sequence length="52" mass="5955">MLDQVFRFIQQTLNKEVWVLDLAFNQDACPTGQDFAPARSLVLLDINYAIVL</sequence>
<proteinExistence type="predicted"/>